<accession>A0AAV7YKS0</accession>
<feature type="compositionally biased region" description="Low complexity" evidence="1">
    <location>
        <begin position="328"/>
        <end position="342"/>
    </location>
</feature>
<dbReference type="Gene3D" id="1.10.472.10">
    <property type="entry name" value="Cyclin-like"/>
    <property type="match status" value="1"/>
</dbReference>
<feature type="compositionally biased region" description="Polar residues" evidence="1">
    <location>
        <begin position="564"/>
        <end position="573"/>
    </location>
</feature>
<dbReference type="PANTHER" id="PTHR15615:SF108">
    <property type="entry name" value="PROTEIN CNPPD1"/>
    <property type="match status" value="1"/>
</dbReference>
<dbReference type="AlphaFoldDB" id="A0AAV7YKS0"/>
<feature type="region of interest" description="Disordered" evidence="1">
    <location>
        <begin position="564"/>
        <end position="591"/>
    </location>
</feature>
<dbReference type="InterPro" id="IPR013922">
    <property type="entry name" value="Cyclin_PHO80-like"/>
</dbReference>
<feature type="region of interest" description="Disordered" evidence="1">
    <location>
        <begin position="311"/>
        <end position="431"/>
    </location>
</feature>
<name>A0AAV7YKS0_9EUKA</name>
<protein>
    <submittedName>
        <fullName evidence="2">Protein cnppd1</fullName>
    </submittedName>
</protein>
<dbReference type="GO" id="GO:0019901">
    <property type="term" value="F:protein kinase binding"/>
    <property type="evidence" value="ECO:0007669"/>
    <property type="project" value="InterPro"/>
</dbReference>
<feature type="compositionally biased region" description="Acidic residues" evidence="1">
    <location>
        <begin position="372"/>
        <end position="386"/>
    </location>
</feature>
<evidence type="ECO:0000313" key="2">
    <source>
        <dbReference type="EMBL" id="KAJ3428193.1"/>
    </source>
</evidence>
<dbReference type="Proteomes" id="UP001146793">
    <property type="component" value="Unassembled WGS sequence"/>
</dbReference>
<evidence type="ECO:0000313" key="3">
    <source>
        <dbReference type="Proteomes" id="UP001146793"/>
    </source>
</evidence>
<proteinExistence type="predicted"/>
<organism evidence="2 3">
    <name type="scientific">Anaeramoeba flamelloides</name>
    <dbReference type="NCBI Taxonomy" id="1746091"/>
    <lineage>
        <taxon>Eukaryota</taxon>
        <taxon>Metamonada</taxon>
        <taxon>Anaeramoebidae</taxon>
        <taxon>Anaeramoeba</taxon>
    </lineage>
</organism>
<dbReference type="SUPFAM" id="SSF47954">
    <property type="entry name" value="Cyclin-like"/>
    <property type="match status" value="1"/>
</dbReference>
<feature type="region of interest" description="Disordered" evidence="1">
    <location>
        <begin position="226"/>
        <end position="251"/>
    </location>
</feature>
<feature type="compositionally biased region" description="Low complexity" evidence="1">
    <location>
        <begin position="574"/>
        <end position="584"/>
    </location>
</feature>
<feature type="compositionally biased region" description="Basic and acidic residues" evidence="1">
    <location>
        <begin position="343"/>
        <end position="358"/>
    </location>
</feature>
<dbReference type="EMBL" id="JANTQA010000060">
    <property type="protein sequence ID" value="KAJ3428193.1"/>
    <property type="molecule type" value="Genomic_DNA"/>
</dbReference>
<dbReference type="PANTHER" id="PTHR15615">
    <property type="match status" value="1"/>
</dbReference>
<evidence type="ECO:0000256" key="1">
    <source>
        <dbReference type="SAM" id="MobiDB-lite"/>
    </source>
</evidence>
<gene>
    <name evidence="2" type="ORF">M0812_25825</name>
</gene>
<dbReference type="Pfam" id="PF08613">
    <property type="entry name" value="Cyclin"/>
    <property type="match status" value="1"/>
</dbReference>
<dbReference type="InterPro" id="IPR036915">
    <property type="entry name" value="Cyclin-like_sf"/>
</dbReference>
<comment type="caution">
    <text evidence="2">The sequence shown here is derived from an EMBL/GenBank/DDBJ whole genome shotgun (WGS) entry which is preliminary data.</text>
</comment>
<sequence>MSKGTELSVVVGEFLELASSFKKNAKSTESFFYSHEIPPIAIKDYVKRLVSWCPCTKQCFVYAIEYIQRILLAHPEIKLNRNNIHRIYFSAVLIASKFCDDLYYDNKAWGKVGGLEIQEVNALEIEFIFLIDFSLNVDIVDYNRTLAAIHNLDVNFLNPHDIGSSDSNLSSSEDKCFSDEEYTEINFSIEKNELSNNTSNSLDNSYSNSNLDSLSDDLGYRSDLSNSEDIQIERPNSQYSEGISYNHSQQQNEKEYKQALFQNQKALFQNQFNAFTNEIHLDQIVQFHQQQIYTQQLLKLQQLQQELQYNQQQQQKQPQENSRLVMSGNDNENGNGNGNVNGNEDRNENENENEKNNQEKISFNDFAWPSSEETESDNETDGDFSDSSDLIPEFNESSSDHSEESDDNSNSNSTQYQSFGEKENENENPNENVNVSVKENLKENQFQNQNQNQNQNENLGVNGNQFQNQFQNQLGFNPNLQQELSNFYNNRNNQNITIDPNLYRSQQQHLHQQRLQQQQLQQLYHLQQLQQYQQKQLLYQQWRQQQQTQQQTFTDLNQYQKLNPNGNFSTFYSDLQDNNNNKFNNQKEQKD</sequence>
<reference evidence="2" key="1">
    <citation type="submission" date="2022-08" db="EMBL/GenBank/DDBJ databases">
        <title>Novel sulphate-reducing endosymbionts in the free-living metamonad Anaeramoeba.</title>
        <authorList>
            <person name="Jerlstrom-Hultqvist J."/>
            <person name="Cepicka I."/>
            <person name="Gallot-Lavallee L."/>
            <person name="Salas-Leiva D."/>
            <person name="Curtis B.A."/>
            <person name="Zahonova K."/>
            <person name="Pipaliya S."/>
            <person name="Dacks J."/>
            <person name="Roger A.J."/>
        </authorList>
    </citation>
    <scope>NUCLEOTIDE SEQUENCE</scope>
    <source>
        <strain evidence="2">Busselton2</strain>
    </source>
</reference>
<dbReference type="CDD" id="cd20558">
    <property type="entry name" value="CYCLIN_ScPCL7-like"/>
    <property type="match status" value="1"/>
</dbReference>